<keyword evidence="3" id="KW-1185">Reference proteome</keyword>
<organism evidence="2 3">
    <name type="scientific">Effrenium voratum</name>
    <dbReference type="NCBI Taxonomy" id="2562239"/>
    <lineage>
        <taxon>Eukaryota</taxon>
        <taxon>Sar</taxon>
        <taxon>Alveolata</taxon>
        <taxon>Dinophyceae</taxon>
        <taxon>Suessiales</taxon>
        <taxon>Symbiodiniaceae</taxon>
        <taxon>Effrenium</taxon>
    </lineage>
</organism>
<evidence type="ECO:0000313" key="3">
    <source>
        <dbReference type="Proteomes" id="UP001178507"/>
    </source>
</evidence>
<feature type="compositionally biased region" description="Acidic residues" evidence="1">
    <location>
        <begin position="114"/>
        <end position="123"/>
    </location>
</feature>
<feature type="compositionally biased region" description="Acidic residues" evidence="1">
    <location>
        <begin position="230"/>
        <end position="239"/>
    </location>
</feature>
<dbReference type="EMBL" id="CAUJNA010003599">
    <property type="protein sequence ID" value="CAJ1405742.1"/>
    <property type="molecule type" value="Genomic_DNA"/>
</dbReference>
<evidence type="ECO:0000256" key="1">
    <source>
        <dbReference type="SAM" id="MobiDB-lite"/>
    </source>
</evidence>
<feature type="region of interest" description="Disordered" evidence="1">
    <location>
        <begin position="113"/>
        <end position="276"/>
    </location>
</feature>
<dbReference type="AlphaFoldDB" id="A0AA36NG32"/>
<accession>A0AA36NG32</accession>
<comment type="caution">
    <text evidence="2">The sequence shown here is derived from an EMBL/GenBank/DDBJ whole genome shotgun (WGS) entry which is preliminary data.</text>
</comment>
<protein>
    <submittedName>
        <fullName evidence="2">Uncharacterized protein</fullName>
    </submittedName>
</protein>
<reference evidence="2" key="1">
    <citation type="submission" date="2023-08" db="EMBL/GenBank/DDBJ databases">
        <authorList>
            <person name="Chen Y."/>
            <person name="Shah S."/>
            <person name="Dougan E. K."/>
            <person name="Thang M."/>
            <person name="Chan C."/>
        </authorList>
    </citation>
    <scope>NUCLEOTIDE SEQUENCE</scope>
</reference>
<feature type="compositionally biased region" description="Basic residues" evidence="1">
    <location>
        <begin position="128"/>
        <end position="139"/>
    </location>
</feature>
<gene>
    <name evidence="2" type="ORF">EVOR1521_LOCUS27878</name>
</gene>
<name>A0AA36NG32_9DINO</name>
<feature type="compositionally biased region" description="Basic and acidic residues" evidence="1">
    <location>
        <begin position="199"/>
        <end position="211"/>
    </location>
</feature>
<evidence type="ECO:0000313" key="2">
    <source>
        <dbReference type="EMBL" id="CAJ1405742.1"/>
    </source>
</evidence>
<feature type="compositionally biased region" description="Polar residues" evidence="1">
    <location>
        <begin position="267"/>
        <end position="276"/>
    </location>
</feature>
<proteinExistence type="predicted"/>
<sequence length="276" mass="30104">MAAPYDEVSLGEDAYAKEDRIPTKFARYFDQLEKREGCEGDCRSPCRAGDEVQFQLGNVLRPASILATSAGDAAEIQFTTGLEGGACPAEAGCSLWRVCAPVDTTRQCVAQNSEDGEAMDSDESPVARRGRRRQVRTAHTRPALAETNPAPKRRLCRAEVSPEPNREAEARAEAPTVAPLRRSRRLKGLPAEEEEMQDEVPRTNRSGHESDDAQDLPSAPEKPRPRPSLLEDESDDAEEVSPASGKLARPASGLLDEESEELARSMAKTSSGKRFL</sequence>
<dbReference type="Proteomes" id="UP001178507">
    <property type="component" value="Unassembled WGS sequence"/>
</dbReference>